<dbReference type="PIRSF" id="PIRSF000350">
    <property type="entry name" value="Mercury_reductase_MerA"/>
    <property type="match status" value="1"/>
</dbReference>
<dbReference type="InterPro" id="IPR023753">
    <property type="entry name" value="FAD/NAD-binding_dom"/>
</dbReference>
<dbReference type="PRINTS" id="PR00411">
    <property type="entry name" value="PNDRDTASEI"/>
</dbReference>
<dbReference type="PRINTS" id="PR00368">
    <property type="entry name" value="FADPNR"/>
</dbReference>
<gene>
    <name evidence="8" type="ORF">JF922_21170</name>
</gene>
<dbReference type="Pfam" id="PF07992">
    <property type="entry name" value="Pyr_redox_2"/>
    <property type="match status" value="1"/>
</dbReference>
<feature type="binding site" evidence="4">
    <location>
        <begin position="177"/>
        <end position="184"/>
    </location>
    <ligand>
        <name>NAD(+)</name>
        <dbReference type="ChEBI" id="CHEBI:57540"/>
    </ligand>
</feature>
<dbReference type="AlphaFoldDB" id="A0A934KCJ1"/>
<feature type="binding site" evidence="4">
    <location>
        <position position="200"/>
    </location>
    <ligand>
        <name>NAD(+)</name>
        <dbReference type="ChEBI" id="CHEBI:57540"/>
    </ligand>
</feature>
<keyword evidence="4" id="KW-0547">Nucleotide-binding</keyword>
<evidence type="ECO:0000256" key="5">
    <source>
        <dbReference type="PIRSR" id="PIRSR000350-4"/>
    </source>
</evidence>
<dbReference type="SUPFAM" id="SSF55424">
    <property type="entry name" value="FAD/NAD-linked reductases, dimerisation (C-terminal) domain"/>
    <property type="match status" value="1"/>
</dbReference>
<feature type="disulfide bond" description="Redox-active" evidence="5">
    <location>
        <begin position="42"/>
        <end position="47"/>
    </location>
</feature>
<dbReference type="RefSeq" id="WP_338204455.1">
    <property type="nucleotide sequence ID" value="NZ_JAEKNR010000212.1"/>
</dbReference>
<dbReference type="PANTHER" id="PTHR43014">
    <property type="entry name" value="MERCURIC REDUCTASE"/>
    <property type="match status" value="1"/>
</dbReference>
<dbReference type="InterPro" id="IPR016156">
    <property type="entry name" value="FAD/NAD-linked_Rdtase_dimer_sf"/>
</dbReference>
<evidence type="ECO:0000259" key="7">
    <source>
        <dbReference type="Pfam" id="PF07992"/>
    </source>
</evidence>
<dbReference type="SUPFAM" id="SSF51905">
    <property type="entry name" value="FAD/NAD(P)-binding domain"/>
    <property type="match status" value="1"/>
</dbReference>
<reference evidence="8" key="1">
    <citation type="submission" date="2020-10" db="EMBL/GenBank/DDBJ databases">
        <title>Ca. Dormibacterota MAGs.</title>
        <authorList>
            <person name="Montgomery K."/>
        </authorList>
    </citation>
    <scope>NUCLEOTIDE SEQUENCE [LARGE SCALE GENOMIC DNA]</scope>
    <source>
        <strain evidence="8">SC8812_S17_10</strain>
    </source>
</reference>
<feature type="domain" description="Pyridine nucleotide-disulphide oxidoreductase dimerisation" evidence="6">
    <location>
        <begin position="339"/>
        <end position="444"/>
    </location>
</feature>
<keyword evidence="2" id="KW-0285">Flavoprotein</keyword>
<proteinExistence type="inferred from homology"/>
<evidence type="ECO:0000256" key="1">
    <source>
        <dbReference type="ARBA" id="ARBA00007532"/>
    </source>
</evidence>
<dbReference type="GO" id="GO:0000166">
    <property type="term" value="F:nucleotide binding"/>
    <property type="evidence" value="ECO:0007669"/>
    <property type="project" value="UniProtKB-KW"/>
</dbReference>
<dbReference type="EMBL" id="JAEKNR010000212">
    <property type="protein sequence ID" value="MBJ7600568.1"/>
    <property type="molecule type" value="Genomic_DNA"/>
</dbReference>
<sequence length="460" mass="48481">MKEKFDVIVIGMGPGGEEVAEQLAEAGLAVAGVEMNLVGGECPYWGCIPSKAIIRAADALAEGRRIPELAGSATITPDWAPVARRLRDQITDNWDDRVAVERFERKGGNFFRGRGRLAGPGKVQVGDTVLEASRAVVINTGTSPAIPPIPGLDGVQYWTNREAIEAEQLPESLLVMGGGAIGAELAQAFARFGVRVTVVEAADRILALEEPEAGEVLAGVFEREGIEVLTSARVESAATGEGVTRLTLAGGKTVEAERLLVATGRRPNLRDLGLETVGLDPGQHFLPVDDHLRAAPGVWGVGDITGKGAFTHVSVYQARIAIADILGRPAPAADYRALPRVTFTDPEVGAVGLTEAEARKKGIQVRSGSSPLSYSTRGFIHGPGNDGFIKLVEDAERGVLVGGSTAGPSGGEMISMLCVAVAMEVPTERLRHMIWAYPTFHRGIEGALQALARPAMEPVG</sequence>
<evidence type="ECO:0000259" key="6">
    <source>
        <dbReference type="Pfam" id="PF02852"/>
    </source>
</evidence>
<keyword evidence="3 4" id="KW-0274">FAD</keyword>
<keyword evidence="9" id="KW-1185">Reference proteome</keyword>
<protein>
    <submittedName>
        <fullName evidence="8">NAD(P)/FAD-dependent oxidoreductase</fullName>
    </submittedName>
</protein>
<evidence type="ECO:0000313" key="8">
    <source>
        <dbReference type="EMBL" id="MBJ7600568.1"/>
    </source>
</evidence>
<dbReference type="Gene3D" id="3.30.390.30">
    <property type="match status" value="1"/>
</dbReference>
<dbReference type="InterPro" id="IPR001100">
    <property type="entry name" value="Pyr_nuc-diS_OxRdtase"/>
</dbReference>
<feature type="binding site" evidence="4">
    <location>
        <position position="264"/>
    </location>
    <ligand>
        <name>NAD(+)</name>
        <dbReference type="ChEBI" id="CHEBI:57540"/>
    </ligand>
</feature>
<organism evidence="8 9">
    <name type="scientific">Candidatus Nephthysia bennettiae</name>
    <dbReference type="NCBI Taxonomy" id="3127016"/>
    <lineage>
        <taxon>Bacteria</taxon>
        <taxon>Bacillati</taxon>
        <taxon>Candidatus Dormiibacterota</taxon>
        <taxon>Candidatus Dormibacteria</taxon>
        <taxon>Candidatus Dormibacterales</taxon>
        <taxon>Candidatus Dormibacteraceae</taxon>
        <taxon>Candidatus Nephthysia</taxon>
    </lineage>
</organism>
<evidence type="ECO:0000313" key="9">
    <source>
        <dbReference type="Proteomes" id="UP000612893"/>
    </source>
</evidence>
<dbReference type="PANTHER" id="PTHR43014:SF2">
    <property type="entry name" value="MERCURIC REDUCTASE"/>
    <property type="match status" value="1"/>
</dbReference>
<dbReference type="InterPro" id="IPR004099">
    <property type="entry name" value="Pyr_nucl-diS_OxRdtase_dimer"/>
</dbReference>
<dbReference type="Pfam" id="PF02852">
    <property type="entry name" value="Pyr_redox_dim"/>
    <property type="match status" value="1"/>
</dbReference>
<feature type="binding site" evidence="4">
    <location>
        <position position="51"/>
    </location>
    <ligand>
        <name>FAD</name>
        <dbReference type="ChEBI" id="CHEBI:57692"/>
    </ligand>
</feature>
<keyword evidence="4" id="KW-0520">NAD</keyword>
<comment type="similarity">
    <text evidence="1">Belongs to the class-I pyridine nucleotide-disulfide oxidoreductase family.</text>
</comment>
<feature type="binding site" evidence="4">
    <location>
        <position position="303"/>
    </location>
    <ligand>
        <name>FAD</name>
        <dbReference type="ChEBI" id="CHEBI:57692"/>
    </ligand>
</feature>
<dbReference type="Proteomes" id="UP000612893">
    <property type="component" value="Unassembled WGS sequence"/>
</dbReference>
<evidence type="ECO:0000256" key="2">
    <source>
        <dbReference type="ARBA" id="ARBA00022630"/>
    </source>
</evidence>
<comment type="cofactor">
    <cofactor evidence="4">
        <name>FAD</name>
        <dbReference type="ChEBI" id="CHEBI:57692"/>
    </cofactor>
    <text evidence="4">Binds 1 FAD per subunit.</text>
</comment>
<feature type="domain" description="FAD/NAD(P)-binding" evidence="7">
    <location>
        <begin position="5"/>
        <end position="318"/>
    </location>
</feature>
<evidence type="ECO:0000256" key="4">
    <source>
        <dbReference type="PIRSR" id="PIRSR000350-3"/>
    </source>
</evidence>
<accession>A0A934KCJ1</accession>
<comment type="caution">
    <text evidence="8">The sequence shown here is derived from an EMBL/GenBank/DDBJ whole genome shotgun (WGS) entry which is preliminary data.</text>
</comment>
<name>A0A934KCJ1_9BACT</name>
<evidence type="ECO:0000256" key="3">
    <source>
        <dbReference type="ARBA" id="ARBA00022827"/>
    </source>
</evidence>
<dbReference type="Gene3D" id="3.50.50.60">
    <property type="entry name" value="FAD/NAD(P)-binding domain"/>
    <property type="match status" value="2"/>
</dbReference>
<feature type="binding site" evidence="4">
    <location>
        <position position="115"/>
    </location>
    <ligand>
        <name>FAD</name>
        <dbReference type="ChEBI" id="CHEBI:57692"/>
    </ligand>
</feature>
<dbReference type="InterPro" id="IPR036188">
    <property type="entry name" value="FAD/NAD-bd_sf"/>
</dbReference>